<dbReference type="CDD" id="cd17624">
    <property type="entry name" value="REC_OmpR_PmrA-like"/>
    <property type="match status" value="1"/>
</dbReference>
<feature type="domain" description="OmpR/PhoB-type" evidence="9">
    <location>
        <begin position="121"/>
        <end position="218"/>
    </location>
</feature>
<dbReference type="PROSITE" id="PS51755">
    <property type="entry name" value="OMPR_PHOB"/>
    <property type="match status" value="1"/>
</dbReference>
<feature type="domain" description="Response regulatory" evidence="8">
    <location>
        <begin position="2"/>
        <end position="116"/>
    </location>
</feature>
<dbReference type="SUPFAM" id="SSF46894">
    <property type="entry name" value="C-terminal effector domain of the bipartite response regulators"/>
    <property type="match status" value="1"/>
</dbReference>
<evidence type="ECO:0000256" key="2">
    <source>
        <dbReference type="ARBA" id="ARBA00023012"/>
    </source>
</evidence>
<evidence type="ECO:0000256" key="7">
    <source>
        <dbReference type="PROSITE-ProRule" id="PRU01091"/>
    </source>
</evidence>
<dbReference type="FunFam" id="3.40.50.2300:FF:000002">
    <property type="entry name" value="DNA-binding response regulator PhoP"/>
    <property type="match status" value="1"/>
</dbReference>
<evidence type="ECO:0000259" key="9">
    <source>
        <dbReference type="PROSITE" id="PS51755"/>
    </source>
</evidence>
<evidence type="ECO:0000259" key="8">
    <source>
        <dbReference type="PROSITE" id="PS50110"/>
    </source>
</evidence>
<gene>
    <name evidence="10" type="ORF">SAMN05421779_103126</name>
</gene>
<name>A0A1N7L602_9PROT</name>
<dbReference type="SUPFAM" id="SSF52172">
    <property type="entry name" value="CheY-like"/>
    <property type="match status" value="1"/>
</dbReference>
<evidence type="ECO:0000256" key="3">
    <source>
        <dbReference type="ARBA" id="ARBA00023015"/>
    </source>
</evidence>
<keyword evidence="4 7" id="KW-0238">DNA-binding</keyword>
<dbReference type="Proteomes" id="UP000185678">
    <property type="component" value="Unassembled WGS sequence"/>
</dbReference>
<evidence type="ECO:0000256" key="4">
    <source>
        <dbReference type="ARBA" id="ARBA00023125"/>
    </source>
</evidence>
<dbReference type="RefSeq" id="WP_076399773.1">
    <property type="nucleotide sequence ID" value="NZ_FTOA01000003.1"/>
</dbReference>
<keyword evidence="11" id="KW-1185">Reference proteome</keyword>
<keyword evidence="3" id="KW-0805">Transcription regulation</keyword>
<dbReference type="PANTHER" id="PTHR48111">
    <property type="entry name" value="REGULATOR OF RPOS"/>
    <property type="match status" value="1"/>
</dbReference>
<dbReference type="InterPro" id="IPR039420">
    <property type="entry name" value="WalR-like"/>
</dbReference>
<dbReference type="GO" id="GO:0000156">
    <property type="term" value="F:phosphorelay response regulator activity"/>
    <property type="evidence" value="ECO:0007669"/>
    <property type="project" value="TreeGrafter"/>
</dbReference>
<keyword evidence="2" id="KW-0902">Two-component regulatory system</keyword>
<evidence type="ECO:0000256" key="5">
    <source>
        <dbReference type="ARBA" id="ARBA00023163"/>
    </source>
</evidence>
<dbReference type="CDD" id="cd00383">
    <property type="entry name" value="trans_reg_C"/>
    <property type="match status" value="1"/>
</dbReference>
<evidence type="ECO:0000313" key="11">
    <source>
        <dbReference type="Proteomes" id="UP000185678"/>
    </source>
</evidence>
<keyword evidence="5" id="KW-0804">Transcription</keyword>
<dbReference type="GO" id="GO:0005829">
    <property type="term" value="C:cytosol"/>
    <property type="evidence" value="ECO:0007669"/>
    <property type="project" value="TreeGrafter"/>
</dbReference>
<dbReference type="PROSITE" id="PS50110">
    <property type="entry name" value="RESPONSE_REGULATORY"/>
    <property type="match status" value="1"/>
</dbReference>
<evidence type="ECO:0000256" key="1">
    <source>
        <dbReference type="ARBA" id="ARBA00022553"/>
    </source>
</evidence>
<dbReference type="Pfam" id="PF00072">
    <property type="entry name" value="Response_reg"/>
    <property type="match status" value="1"/>
</dbReference>
<reference evidence="10 11" key="1">
    <citation type="submission" date="2017-01" db="EMBL/GenBank/DDBJ databases">
        <authorList>
            <person name="Mah S.A."/>
            <person name="Swanson W.J."/>
            <person name="Moy G.W."/>
            <person name="Vacquier V.D."/>
        </authorList>
    </citation>
    <scope>NUCLEOTIDE SEQUENCE [LARGE SCALE GENOMIC DNA]</scope>
    <source>
        <strain evidence="10 11">DSM 11589</strain>
    </source>
</reference>
<dbReference type="Gene3D" id="3.40.50.2300">
    <property type="match status" value="1"/>
</dbReference>
<dbReference type="Pfam" id="PF00486">
    <property type="entry name" value="Trans_reg_C"/>
    <property type="match status" value="1"/>
</dbReference>
<dbReference type="STRING" id="80876.SAMN05421779_103126"/>
<organism evidence="10 11">
    <name type="scientific">Insolitispirillum peregrinum</name>
    <dbReference type="NCBI Taxonomy" id="80876"/>
    <lineage>
        <taxon>Bacteria</taxon>
        <taxon>Pseudomonadati</taxon>
        <taxon>Pseudomonadota</taxon>
        <taxon>Alphaproteobacteria</taxon>
        <taxon>Rhodospirillales</taxon>
        <taxon>Novispirillaceae</taxon>
        <taxon>Insolitispirillum</taxon>
    </lineage>
</organism>
<dbReference type="SMART" id="SM00448">
    <property type="entry name" value="REC"/>
    <property type="match status" value="1"/>
</dbReference>
<dbReference type="InterPro" id="IPR016032">
    <property type="entry name" value="Sig_transdc_resp-reg_C-effctor"/>
</dbReference>
<feature type="DNA-binding region" description="OmpR/PhoB-type" evidence="7">
    <location>
        <begin position="121"/>
        <end position="218"/>
    </location>
</feature>
<dbReference type="PANTHER" id="PTHR48111:SF1">
    <property type="entry name" value="TWO-COMPONENT RESPONSE REGULATOR ORR33"/>
    <property type="match status" value="1"/>
</dbReference>
<dbReference type="SMART" id="SM00862">
    <property type="entry name" value="Trans_reg_C"/>
    <property type="match status" value="1"/>
</dbReference>
<dbReference type="InterPro" id="IPR001867">
    <property type="entry name" value="OmpR/PhoB-type_DNA-bd"/>
</dbReference>
<dbReference type="OrthoDB" id="9802426at2"/>
<evidence type="ECO:0000313" key="10">
    <source>
        <dbReference type="EMBL" id="SIS69120.1"/>
    </source>
</evidence>
<evidence type="ECO:0000256" key="6">
    <source>
        <dbReference type="PROSITE-ProRule" id="PRU00169"/>
    </source>
</evidence>
<dbReference type="InterPro" id="IPR036388">
    <property type="entry name" value="WH-like_DNA-bd_sf"/>
</dbReference>
<feature type="modified residue" description="4-aspartylphosphate" evidence="6">
    <location>
        <position position="51"/>
    </location>
</feature>
<protein>
    <submittedName>
        <fullName evidence="10">Two component transcriptional regulator, winged helix family</fullName>
    </submittedName>
</protein>
<dbReference type="GO" id="GO:0000976">
    <property type="term" value="F:transcription cis-regulatory region binding"/>
    <property type="evidence" value="ECO:0007669"/>
    <property type="project" value="TreeGrafter"/>
</dbReference>
<dbReference type="InterPro" id="IPR011006">
    <property type="entry name" value="CheY-like_superfamily"/>
</dbReference>
<dbReference type="AlphaFoldDB" id="A0A1N7L602"/>
<proteinExistence type="predicted"/>
<dbReference type="InterPro" id="IPR001789">
    <property type="entry name" value="Sig_transdc_resp-reg_receiver"/>
</dbReference>
<dbReference type="Gene3D" id="6.10.250.690">
    <property type="match status" value="1"/>
</dbReference>
<keyword evidence="1 6" id="KW-0597">Phosphoprotein</keyword>
<sequence length="221" mass="24201">MNLLLIEDDTGIARFLQRGLSAAGHQVDWVARGGDALEQMAHRSYDTLILDLGLPDVDGLDVCRLMRQQGSGVPILILSARDTPQQRVDGLDAGGDDYLTKPFHFQELLARLRALHRRGGGDSLCCGALSLDLAAHQAALQGVPLALSAREFALLAFLVRQQNRAVSRTAVLNEVWGLNAEVTENTVDVYVGYLRRKLTGPNAPRIETIRGVGFRLEHRLS</sequence>
<dbReference type="Gene3D" id="1.10.10.10">
    <property type="entry name" value="Winged helix-like DNA-binding domain superfamily/Winged helix DNA-binding domain"/>
    <property type="match status" value="1"/>
</dbReference>
<dbReference type="EMBL" id="FTOA01000003">
    <property type="protein sequence ID" value="SIS69120.1"/>
    <property type="molecule type" value="Genomic_DNA"/>
</dbReference>
<accession>A0A1N7L602</accession>
<dbReference type="GO" id="GO:0006355">
    <property type="term" value="P:regulation of DNA-templated transcription"/>
    <property type="evidence" value="ECO:0007669"/>
    <property type="project" value="InterPro"/>
</dbReference>
<dbReference type="GO" id="GO:0032993">
    <property type="term" value="C:protein-DNA complex"/>
    <property type="evidence" value="ECO:0007669"/>
    <property type="project" value="TreeGrafter"/>
</dbReference>